<keyword evidence="3" id="KW-1185">Reference proteome</keyword>
<reference evidence="2 3" key="1">
    <citation type="journal article" date="2019" name="Emerg. Microbes Infect.">
        <title>Comprehensive subspecies identification of 175 nontuberculous mycobacteria species based on 7547 genomic profiles.</title>
        <authorList>
            <person name="Matsumoto Y."/>
            <person name="Kinjo T."/>
            <person name="Motooka D."/>
            <person name="Nabeya D."/>
            <person name="Jung N."/>
            <person name="Uechi K."/>
            <person name="Horii T."/>
            <person name="Iida T."/>
            <person name="Fujita J."/>
            <person name="Nakamura S."/>
        </authorList>
    </citation>
    <scope>NUCLEOTIDE SEQUENCE [LARGE SCALE GENOMIC DNA]</scope>
    <source>
        <strain evidence="2 3">JCM 13573</strain>
    </source>
</reference>
<gene>
    <name evidence="2" type="ORF">MKUB_34030</name>
</gene>
<evidence type="ECO:0000313" key="2">
    <source>
        <dbReference type="EMBL" id="GFG65913.1"/>
    </source>
</evidence>
<evidence type="ECO:0008006" key="4">
    <source>
        <dbReference type="Google" id="ProtNLM"/>
    </source>
</evidence>
<name>A0ABQ1BQU5_9MYCO</name>
<accession>A0ABQ1BQU5</accession>
<keyword evidence="1" id="KW-0732">Signal</keyword>
<protein>
    <recommendedName>
        <fullName evidence="4">DUF3558 domain-containing protein</fullName>
    </recommendedName>
</protein>
<evidence type="ECO:0000256" key="1">
    <source>
        <dbReference type="SAM" id="SignalP"/>
    </source>
</evidence>
<dbReference type="EMBL" id="BLKU01000005">
    <property type="protein sequence ID" value="GFG65913.1"/>
    <property type="molecule type" value="Genomic_DNA"/>
</dbReference>
<feature type="signal peptide" evidence="1">
    <location>
        <begin position="1"/>
        <end position="32"/>
    </location>
</feature>
<feature type="chain" id="PRO_5045433133" description="DUF3558 domain-containing protein" evidence="1">
    <location>
        <begin position="33"/>
        <end position="176"/>
    </location>
</feature>
<dbReference type="Proteomes" id="UP000465306">
    <property type="component" value="Unassembled WGS sequence"/>
</dbReference>
<proteinExistence type="predicted"/>
<evidence type="ECO:0000313" key="3">
    <source>
        <dbReference type="Proteomes" id="UP000465306"/>
    </source>
</evidence>
<comment type="caution">
    <text evidence="2">The sequence shown here is derived from an EMBL/GenBank/DDBJ whole genome shotgun (WGS) entry which is preliminary data.</text>
</comment>
<organism evidence="2 3">
    <name type="scientific">Mycobacterium kubicae</name>
    <dbReference type="NCBI Taxonomy" id="120959"/>
    <lineage>
        <taxon>Bacteria</taxon>
        <taxon>Bacillati</taxon>
        <taxon>Actinomycetota</taxon>
        <taxon>Actinomycetes</taxon>
        <taxon>Mycobacteriales</taxon>
        <taxon>Mycobacteriaceae</taxon>
        <taxon>Mycobacterium</taxon>
        <taxon>Mycobacterium simiae complex</taxon>
    </lineage>
</organism>
<sequence length="176" mass="18190">MLNAMLSGRARTLAATLLGAALAGTACGGAQAGSNAEVVRIPADFCALLSAADISRATGRTLPSPRPFKTGLGEQDCESVPSSGDTVSFNLFWGNCVDGKPPNMDCLNSVSGVFATDRQQAIGPVQPLAGLGEQAFCLSGPFSMVQVLKRWFQVTVVADTCPQAQQLAGTLLTKLD</sequence>